<organism evidence="2 3">
    <name type="scientific">Microbacterium memoriense</name>
    <dbReference type="NCBI Taxonomy" id="2978350"/>
    <lineage>
        <taxon>Bacteria</taxon>
        <taxon>Bacillati</taxon>
        <taxon>Actinomycetota</taxon>
        <taxon>Actinomycetes</taxon>
        <taxon>Micrococcales</taxon>
        <taxon>Microbacteriaceae</taxon>
        <taxon>Microbacterium</taxon>
    </lineage>
</organism>
<dbReference type="InterPro" id="IPR011335">
    <property type="entry name" value="Restrct_endonuc-II-like"/>
</dbReference>
<dbReference type="SUPFAM" id="SSF52980">
    <property type="entry name" value="Restriction endonuclease-like"/>
    <property type="match status" value="1"/>
</dbReference>
<gene>
    <name evidence="2" type="ORF">N4R40_01280</name>
</gene>
<reference evidence="2 3" key="1">
    <citation type="journal article" date="2024" name="Int. J. Syst. Evol. Microbiol.">
        <title>Microbacterium memoriense sp. nov., a member of the Actinomycetota from marine beach sediment of the north coast of Portugal.</title>
        <authorList>
            <person name="Santos J.D.N.D."/>
            <person name="Klimek D."/>
            <person name="Calusinska M."/>
            <person name="Lobo-da-Cunha A."/>
            <person name="Catita J."/>
            <person name="Goncalves H."/>
            <person name="Gonzalez I."/>
            <person name="Lage O.M."/>
        </authorList>
    </citation>
    <scope>NUCLEOTIDE SEQUENCE [LARGE SCALE GENOMIC DNA]</scope>
    <source>
        <strain evidence="2 3">PMIC_1C1B</strain>
    </source>
</reference>
<feature type="domain" description="DUF559" evidence="1">
    <location>
        <begin position="168"/>
        <end position="243"/>
    </location>
</feature>
<protein>
    <submittedName>
        <fullName evidence="2">DUF559 domain-containing protein</fullName>
    </submittedName>
</protein>
<dbReference type="RefSeq" id="WP_261605558.1">
    <property type="nucleotide sequence ID" value="NZ_JAODOR010000002.1"/>
</dbReference>
<dbReference type="Proteomes" id="UP001300496">
    <property type="component" value="Unassembled WGS sequence"/>
</dbReference>
<comment type="caution">
    <text evidence="2">The sequence shown here is derived from an EMBL/GenBank/DDBJ whole genome shotgun (WGS) entry which is preliminary data.</text>
</comment>
<keyword evidence="3" id="KW-1185">Reference proteome</keyword>
<proteinExistence type="predicted"/>
<name>A0ABT2P955_9MICO</name>
<dbReference type="Gene3D" id="3.40.960.10">
    <property type="entry name" value="VSR Endonuclease"/>
    <property type="match status" value="1"/>
</dbReference>
<sequence length="255" mass="27954">MTSRDIADAVQAGQLVRPWKNAYLRADVDESCRRAVAAGGRLACVSELIRWGVFVLDHSALHIAVPKTSSRLPATHSGVRRHWTLTSADGWASVAIVDALVQAMVCQPVRAAIATLDSALHLGLIDADQLHVVLGSLPRRLRIVRRLFDARAESGAETFMRLILRTLGCAFALQVVIVTVGRVDFVVDGWLIVECDSKAHHASWEQQREDRRRDQAAAALGFATYRPIAEDIFWHAESVVAALRGLLALRSTVLA</sequence>
<evidence type="ECO:0000313" key="3">
    <source>
        <dbReference type="Proteomes" id="UP001300496"/>
    </source>
</evidence>
<dbReference type="InterPro" id="IPR007569">
    <property type="entry name" value="DUF559"/>
</dbReference>
<evidence type="ECO:0000313" key="2">
    <source>
        <dbReference type="EMBL" id="MCT9000999.1"/>
    </source>
</evidence>
<dbReference type="Pfam" id="PF04480">
    <property type="entry name" value="DUF559"/>
    <property type="match status" value="1"/>
</dbReference>
<evidence type="ECO:0000259" key="1">
    <source>
        <dbReference type="Pfam" id="PF04480"/>
    </source>
</evidence>
<dbReference type="EMBL" id="JAODOR010000002">
    <property type="protein sequence ID" value="MCT9000999.1"/>
    <property type="molecule type" value="Genomic_DNA"/>
</dbReference>
<accession>A0ABT2P955</accession>